<accession>A0A2A6CW58</accession>
<evidence type="ECO:0000313" key="2">
    <source>
        <dbReference type="Proteomes" id="UP000005239"/>
    </source>
</evidence>
<sequence>RSALPSSFFSPQWSEYKARPLLSSSAFLPSPPSSFSLRKSGQEVRLIFPLLSSMESTRDPSSPLLPSIPSSLSWNVNKEESHSVIASLRLFIPRALSSVRARKERREGIRLYSVLSIFYSTWQSSILHKISQVC</sequence>
<dbReference type="AlphaFoldDB" id="A0A2A6CW58"/>
<dbReference type="Proteomes" id="UP000005239">
    <property type="component" value="Unassembled WGS sequence"/>
</dbReference>
<dbReference type="EnsemblMetazoa" id="PPA23878.1">
    <property type="protein sequence ID" value="PPA23878.1"/>
    <property type="gene ID" value="WBGene00113432"/>
</dbReference>
<evidence type="ECO:0000313" key="1">
    <source>
        <dbReference type="EnsemblMetazoa" id="PPA23878.1"/>
    </source>
</evidence>
<reference evidence="1" key="2">
    <citation type="submission" date="2022-06" db="UniProtKB">
        <authorList>
            <consortium name="EnsemblMetazoa"/>
        </authorList>
    </citation>
    <scope>IDENTIFICATION</scope>
    <source>
        <strain evidence="1">PS312</strain>
    </source>
</reference>
<gene>
    <name evidence="1" type="primary">WBGene00113432</name>
</gene>
<accession>A0A8R1UF34</accession>
<protein>
    <submittedName>
        <fullName evidence="1">Uncharacterized protein</fullName>
    </submittedName>
</protein>
<name>A0A2A6CW58_PRIPA</name>
<keyword evidence="2" id="KW-1185">Reference proteome</keyword>
<organism evidence="1 2">
    <name type="scientific">Pristionchus pacificus</name>
    <name type="common">Parasitic nematode worm</name>
    <dbReference type="NCBI Taxonomy" id="54126"/>
    <lineage>
        <taxon>Eukaryota</taxon>
        <taxon>Metazoa</taxon>
        <taxon>Ecdysozoa</taxon>
        <taxon>Nematoda</taxon>
        <taxon>Chromadorea</taxon>
        <taxon>Rhabditida</taxon>
        <taxon>Rhabditina</taxon>
        <taxon>Diplogasteromorpha</taxon>
        <taxon>Diplogasteroidea</taxon>
        <taxon>Neodiplogasteridae</taxon>
        <taxon>Pristionchus</taxon>
    </lineage>
</organism>
<reference evidence="2" key="1">
    <citation type="journal article" date="2008" name="Nat. Genet.">
        <title>The Pristionchus pacificus genome provides a unique perspective on nematode lifestyle and parasitism.</title>
        <authorList>
            <person name="Dieterich C."/>
            <person name="Clifton S.W."/>
            <person name="Schuster L.N."/>
            <person name="Chinwalla A."/>
            <person name="Delehaunty K."/>
            <person name="Dinkelacker I."/>
            <person name="Fulton L."/>
            <person name="Fulton R."/>
            <person name="Godfrey J."/>
            <person name="Minx P."/>
            <person name="Mitreva M."/>
            <person name="Roeseler W."/>
            <person name="Tian H."/>
            <person name="Witte H."/>
            <person name="Yang S.P."/>
            <person name="Wilson R.K."/>
            <person name="Sommer R.J."/>
        </authorList>
    </citation>
    <scope>NUCLEOTIDE SEQUENCE [LARGE SCALE GENOMIC DNA]</scope>
    <source>
        <strain evidence="2">PS312</strain>
    </source>
</reference>
<proteinExistence type="predicted"/>